<dbReference type="PANTHER" id="PTHR10039:SF15">
    <property type="entry name" value="NACHT DOMAIN-CONTAINING PROTEIN"/>
    <property type="match status" value="1"/>
</dbReference>
<dbReference type="Proteomes" id="UP000070700">
    <property type="component" value="Unassembled WGS sequence"/>
</dbReference>
<evidence type="ECO:0000259" key="5">
    <source>
        <dbReference type="Pfam" id="PF24809"/>
    </source>
</evidence>
<keyword evidence="1" id="KW-0677">Repeat</keyword>
<evidence type="ECO:0000259" key="4">
    <source>
        <dbReference type="Pfam" id="PF22939"/>
    </source>
</evidence>
<evidence type="ECO:0000256" key="1">
    <source>
        <dbReference type="ARBA" id="ARBA00022737"/>
    </source>
</evidence>
<sequence>MTSSASTMINLSTPSSVFAAAIDSFRGSLSKSDEEHFQPFDTPDAMIENLRDRLSQATKNDRGKTSRLLTACTKVDTFCKSLEPYFEAVSILVSSHPEWAAIAWGVIRLVFILSSNFVTFFEKLADMLERINLKLRLWEAQVNVLRLRLTEKRSQEDNAKWQSSLHCLSKSMSYVYADIIQFCSDGCRLLPKAGMKIRQKAGIVRDLLWTPFDTRFSKTLARLEEHSTLVHLALQSVLSEQLIQNCRSVDLEIQKNSNFRQGFDVERGQKKMDALKNKVAILRSWIGAPEWAEAYDAAERRRLEHTGNWIFDQVGYKSWLASPSVARTSCSSSFSSRFLLLSAKPGYGKTILSINIIENLRTEIAKNSSNSKKGIVAYFHFEKLQVKSRKSNAALRSVLTQLLQAGQTDTDFVDVASILYNNGEGQCKSSEKEVKAILEIFFRQMPPSYLVFDALDECEDWEDFVESLAELTMETQHKIVLLARPHIDVQNTISQCVHHVALEAERNVDDIESYLKSRIEKLVSKGAIPATFSVDAIVSQLSRRTNSMFLWAVLMANYLSSPYLTPIERSTAIHQLNRFEGLDAIYARILEELEHRIPYAYQTKVKHIFEWLSVAKSPWTTEVLRTALAVQPDRPLSEHDYIQNFEAALLQMCGSLIEVRNNGTVDFIHLSVLEFLQETHNGNTKNRVPTPFRVRNGDAESSMANLCLSYMINDVPHRPLAGSYAITPSRDIVASRLPVLEYAATSWTAHAGKCLLAFDMQDIYEKLCASIYNFITTQSLVSVWIEASWLFGNAPNVDALMPGIVPGAHSSGLSLVDNHLMFRNTVSQFAETLARIHHHWNHILATEPNEIWGPSIQAWSNPAFVAENNSANIVSLSSDHNSDAILIATQVSHGSTEIGLMKVKPPRTFGNIPRSTLTNSTMDEDCNSLNFIAIYEILSLETRQVKFRIQFEVPTWQISRGVVHPGCFDDESTFQLPVKFSPSLRSIVVVDTIVKIVDSLENSQEVETHSQTLMTPACQHTSTARLSTRIENGQQRDSKQSKVGHQRHSLADHRCYSWFRYAWSRDEHYLAILEGDGFGITSSWVLTVYENSNGLSSEPGFSIIQSIRLQFSPFVLGNWTQFSHEDYVSFHPHEPIIAFCPFSIVALWRFKETRSKLIELSPVPLRKLTFSTCGRFLYGVKDATGTPIILNVPLENHSPFSIVSAKDISSLSNPRPESGQTSNETGSHPAKFLGLSQGLRSTDLNKLDLTDSQDQVYITSLEQHHQAGAITFQRLAGGSLMTATLARTPKSNTLQKSYCTLVESPDDSTIRFAMNMAAQSTYHAKSKPDVALPLIIDQQRDAIVVNVQSLTHRISDKNRKRPFEDGDQGSAPRAGNHLRDAVISSDLRDDISGAVNNEMKRNRRK</sequence>
<feature type="region of interest" description="Disordered" evidence="3">
    <location>
        <begin position="1209"/>
        <end position="1232"/>
    </location>
</feature>
<dbReference type="InterPro" id="IPR056884">
    <property type="entry name" value="NPHP3-like_N"/>
</dbReference>
<feature type="coiled-coil region" evidence="2">
    <location>
        <begin position="121"/>
        <end position="148"/>
    </location>
</feature>
<proteinExistence type="predicted"/>
<evidence type="ECO:0000256" key="3">
    <source>
        <dbReference type="SAM" id="MobiDB-lite"/>
    </source>
</evidence>
<evidence type="ECO:0000256" key="2">
    <source>
        <dbReference type="SAM" id="Coils"/>
    </source>
</evidence>
<keyword evidence="2" id="KW-0175">Coiled coil</keyword>
<evidence type="ECO:0008006" key="9">
    <source>
        <dbReference type="Google" id="ProtNLM"/>
    </source>
</evidence>
<dbReference type="PANTHER" id="PTHR10039">
    <property type="entry name" value="AMELOGENIN"/>
    <property type="match status" value="1"/>
</dbReference>
<dbReference type="EMBL" id="KQ947421">
    <property type="protein sequence ID" value="KUJ14070.1"/>
    <property type="molecule type" value="Genomic_DNA"/>
</dbReference>
<accession>A0A194X1K0</accession>
<dbReference type="KEGG" id="psco:LY89DRAFT_672325"/>
<dbReference type="RefSeq" id="XP_018068425.1">
    <property type="nucleotide sequence ID" value="XM_018213283.1"/>
</dbReference>
<feature type="domain" description="GPI inositol-deacylase winged helix" evidence="4">
    <location>
        <begin position="602"/>
        <end position="678"/>
    </location>
</feature>
<organism evidence="7 8">
    <name type="scientific">Mollisia scopiformis</name>
    <name type="common">Conifer needle endophyte fungus</name>
    <name type="synonym">Phialocephala scopiformis</name>
    <dbReference type="NCBI Taxonomy" id="149040"/>
    <lineage>
        <taxon>Eukaryota</taxon>
        <taxon>Fungi</taxon>
        <taxon>Dikarya</taxon>
        <taxon>Ascomycota</taxon>
        <taxon>Pezizomycotina</taxon>
        <taxon>Leotiomycetes</taxon>
        <taxon>Helotiales</taxon>
        <taxon>Mollisiaceae</taxon>
        <taxon>Mollisia</taxon>
    </lineage>
</organism>
<feature type="domain" description="DUF7708" evidence="5">
    <location>
        <begin position="75"/>
        <end position="143"/>
    </location>
</feature>
<evidence type="ECO:0000313" key="8">
    <source>
        <dbReference type="Proteomes" id="UP000070700"/>
    </source>
</evidence>
<dbReference type="SUPFAM" id="SSF52540">
    <property type="entry name" value="P-loop containing nucleoside triphosphate hydrolases"/>
    <property type="match status" value="1"/>
</dbReference>
<dbReference type="Pfam" id="PF24809">
    <property type="entry name" value="DUF7708"/>
    <property type="match status" value="1"/>
</dbReference>
<name>A0A194X1K0_MOLSC</name>
<dbReference type="InterPro" id="IPR056125">
    <property type="entry name" value="DUF7708"/>
</dbReference>
<dbReference type="Pfam" id="PF24883">
    <property type="entry name" value="NPHP3_N"/>
    <property type="match status" value="1"/>
</dbReference>
<dbReference type="GeneID" id="28823009"/>
<evidence type="ECO:0000259" key="6">
    <source>
        <dbReference type="Pfam" id="PF24883"/>
    </source>
</evidence>
<protein>
    <recommendedName>
        <fullName evidence="9">NACHT domain-containing protein</fullName>
    </recommendedName>
</protein>
<feature type="domain" description="Nephrocystin 3-like N-terminal" evidence="6">
    <location>
        <begin position="306"/>
        <end position="482"/>
    </location>
</feature>
<feature type="compositionally biased region" description="Polar residues" evidence="3">
    <location>
        <begin position="1209"/>
        <end position="1226"/>
    </location>
</feature>
<reference evidence="7 8" key="1">
    <citation type="submission" date="2015-10" db="EMBL/GenBank/DDBJ databases">
        <title>Full genome of DAOMC 229536 Phialocephala scopiformis, a fungal endophyte of spruce producing the potent anti-insectan compound rugulosin.</title>
        <authorList>
            <consortium name="DOE Joint Genome Institute"/>
            <person name="Walker A.K."/>
            <person name="Frasz S.L."/>
            <person name="Seifert K.A."/>
            <person name="Miller J.D."/>
            <person name="Mondo S.J."/>
            <person name="Labutti K."/>
            <person name="Lipzen A."/>
            <person name="Dockter R."/>
            <person name="Kennedy M."/>
            <person name="Grigoriev I.V."/>
            <person name="Spatafora J.W."/>
        </authorList>
    </citation>
    <scope>NUCLEOTIDE SEQUENCE [LARGE SCALE GENOMIC DNA]</scope>
    <source>
        <strain evidence="7 8">CBS 120377</strain>
    </source>
</reference>
<dbReference type="InParanoid" id="A0A194X1K0"/>
<gene>
    <name evidence="7" type="ORF">LY89DRAFT_672325</name>
</gene>
<dbReference type="InterPro" id="IPR027417">
    <property type="entry name" value="P-loop_NTPase"/>
</dbReference>
<dbReference type="InterPro" id="IPR054471">
    <property type="entry name" value="GPIID_WHD"/>
</dbReference>
<evidence type="ECO:0000313" key="7">
    <source>
        <dbReference type="EMBL" id="KUJ14070.1"/>
    </source>
</evidence>
<dbReference type="Gene3D" id="3.40.50.300">
    <property type="entry name" value="P-loop containing nucleotide triphosphate hydrolases"/>
    <property type="match status" value="1"/>
</dbReference>
<keyword evidence="8" id="KW-1185">Reference proteome</keyword>
<feature type="region of interest" description="Disordered" evidence="3">
    <location>
        <begin position="1356"/>
        <end position="1405"/>
    </location>
</feature>
<dbReference type="Pfam" id="PF22939">
    <property type="entry name" value="WHD_GPIID"/>
    <property type="match status" value="1"/>
</dbReference>
<dbReference type="OrthoDB" id="3550462at2759"/>